<dbReference type="GO" id="GO:0005739">
    <property type="term" value="C:mitochondrion"/>
    <property type="evidence" value="ECO:0007669"/>
    <property type="project" value="TreeGrafter"/>
</dbReference>
<accession>A0A644YXK3</accession>
<dbReference type="GO" id="GO:0006541">
    <property type="term" value="P:glutamine metabolic process"/>
    <property type="evidence" value="ECO:0007669"/>
    <property type="project" value="TreeGrafter"/>
</dbReference>
<dbReference type="EMBL" id="VSSQ01006633">
    <property type="protein sequence ID" value="MPM33350.1"/>
    <property type="molecule type" value="Genomic_DNA"/>
</dbReference>
<dbReference type="PROSITE" id="PS50263">
    <property type="entry name" value="CN_HYDROLASE"/>
    <property type="match status" value="1"/>
</dbReference>
<dbReference type="PANTHER" id="PTHR23088:SF30">
    <property type="entry name" value="OMEGA-AMIDASE NIT2"/>
    <property type="match status" value="1"/>
</dbReference>
<gene>
    <name evidence="2" type="primary">nit1_4</name>
    <name evidence="2" type="ORF">SDC9_79923</name>
</gene>
<dbReference type="Gene3D" id="3.60.110.10">
    <property type="entry name" value="Carbon-nitrogen hydrolase"/>
    <property type="match status" value="1"/>
</dbReference>
<dbReference type="PANTHER" id="PTHR23088">
    <property type="entry name" value="NITRILASE-RELATED"/>
    <property type="match status" value="1"/>
</dbReference>
<dbReference type="GO" id="GO:0006528">
    <property type="term" value="P:asparagine metabolic process"/>
    <property type="evidence" value="ECO:0007669"/>
    <property type="project" value="TreeGrafter"/>
</dbReference>
<comment type="caution">
    <text evidence="2">The sequence shown here is derived from an EMBL/GenBank/DDBJ whole genome shotgun (WGS) entry which is preliminary data.</text>
</comment>
<protein>
    <submittedName>
        <fullName evidence="2">Deaminated glutathione amidase</fullName>
        <ecNumber evidence="2">3.5.1.-</ecNumber>
    </submittedName>
</protein>
<reference evidence="2" key="1">
    <citation type="submission" date="2019-08" db="EMBL/GenBank/DDBJ databases">
        <authorList>
            <person name="Kucharzyk K."/>
            <person name="Murdoch R.W."/>
            <person name="Higgins S."/>
            <person name="Loffler F."/>
        </authorList>
    </citation>
    <scope>NUCLEOTIDE SEQUENCE</scope>
</reference>
<dbReference type="Pfam" id="PF00795">
    <property type="entry name" value="CN_hydrolase"/>
    <property type="match status" value="1"/>
</dbReference>
<name>A0A644YXK3_9ZZZZ</name>
<proteinExistence type="predicted"/>
<dbReference type="InterPro" id="IPR003010">
    <property type="entry name" value="C-N_Hydrolase"/>
</dbReference>
<dbReference type="GO" id="GO:0006107">
    <property type="term" value="P:oxaloacetate metabolic process"/>
    <property type="evidence" value="ECO:0007669"/>
    <property type="project" value="TreeGrafter"/>
</dbReference>
<dbReference type="InterPro" id="IPR036526">
    <property type="entry name" value="C-N_Hydrolase_sf"/>
</dbReference>
<feature type="domain" description="CN hydrolase" evidence="1">
    <location>
        <begin position="1"/>
        <end position="101"/>
    </location>
</feature>
<dbReference type="AlphaFoldDB" id="A0A644YXK3"/>
<dbReference type="EC" id="3.5.1.-" evidence="2"/>
<evidence type="ECO:0000313" key="2">
    <source>
        <dbReference type="EMBL" id="MPM33350.1"/>
    </source>
</evidence>
<organism evidence="2">
    <name type="scientific">bioreactor metagenome</name>
    <dbReference type="NCBI Taxonomy" id="1076179"/>
    <lineage>
        <taxon>unclassified sequences</taxon>
        <taxon>metagenomes</taxon>
        <taxon>ecological metagenomes</taxon>
    </lineage>
</organism>
<sequence length="127" mass="14090">MGLCICFDLRFEELARCMTLRGAKCLFVPAAFNMTTGPAHWELLFRQRAVDNQCFTVGVSPARNTGASYEAYGNSIAVDPWGAVLCRAGAEAAVLYAELDLSRIDAVREQLPILSARRTDLYQLREL</sequence>
<keyword evidence="2" id="KW-0378">Hydrolase</keyword>
<dbReference type="GO" id="GO:0050152">
    <property type="term" value="F:omega-amidase activity"/>
    <property type="evidence" value="ECO:0007669"/>
    <property type="project" value="TreeGrafter"/>
</dbReference>
<evidence type="ECO:0000259" key="1">
    <source>
        <dbReference type="PROSITE" id="PS50263"/>
    </source>
</evidence>
<dbReference type="SUPFAM" id="SSF56317">
    <property type="entry name" value="Carbon-nitrogen hydrolase"/>
    <property type="match status" value="1"/>
</dbReference>